<reference evidence="2" key="1">
    <citation type="journal article" date="2020" name="Nat. Commun.">
        <title>Genome assembly of wild tea tree DASZ reveals pedigree and selection history of tea varieties.</title>
        <authorList>
            <person name="Zhang W."/>
            <person name="Zhang Y."/>
            <person name="Qiu H."/>
            <person name="Guo Y."/>
            <person name="Wan H."/>
            <person name="Zhang X."/>
            <person name="Scossa F."/>
            <person name="Alseekh S."/>
            <person name="Zhang Q."/>
            <person name="Wang P."/>
            <person name="Xu L."/>
            <person name="Schmidt M.H."/>
            <person name="Jia X."/>
            <person name="Li D."/>
            <person name="Zhu A."/>
            <person name="Guo F."/>
            <person name="Chen W."/>
            <person name="Ni D."/>
            <person name="Usadel B."/>
            <person name="Fernie A.R."/>
            <person name="Wen W."/>
        </authorList>
    </citation>
    <scope>NUCLEOTIDE SEQUENCE [LARGE SCALE GENOMIC DNA]</scope>
    <source>
        <strain evidence="2">cv. G240</strain>
    </source>
</reference>
<gene>
    <name evidence="1" type="ORF">HYC85_030354</name>
</gene>
<evidence type="ECO:0000313" key="1">
    <source>
        <dbReference type="EMBL" id="KAF5934183.1"/>
    </source>
</evidence>
<protein>
    <submittedName>
        <fullName evidence="1">Uncharacterized protein</fullName>
    </submittedName>
</protein>
<accession>A0A7J7G0H1</accession>
<organism evidence="1 2">
    <name type="scientific">Camellia sinensis</name>
    <name type="common">Tea plant</name>
    <name type="synonym">Thea sinensis</name>
    <dbReference type="NCBI Taxonomy" id="4442"/>
    <lineage>
        <taxon>Eukaryota</taxon>
        <taxon>Viridiplantae</taxon>
        <taxon>Streptophyta</taxon>
        <taxon>Embryophyta</taxon>
        <taxon>Tracheophyta</taxon>
        <taxon>Spermatophyta</taxon>
        <taxon>Magnoliopsida</taxon>
        <taxon>eudicotyledons</taxon>
        <taxon>Gunneridae</taxon>
        <taxon>Pentapetalae</taxon>
        <taxon>asterids</taxon>
        <taxon>Ericales</taxon>
        <taxon>Theaceae</taxon>
        <taxon>Camellia</taxon>
    </lineage>
</organism>
<dbReference type="AlphaFoldDB" id="A0A7J7G0H1"/>
<name>A0A7J7G0H1_CAMSI</name>
<sequence length="115" mass="13211">MPSRQSNPVSLTLLLSLSQRIKSVSPNLFLSEDRFFSVSSSVILLRIFFSSVIHLGIAISKFDFEHSSVIYIFDQRSVIHLRIVISKFDFEHSSMIHLRGFGTLRLLRSEVCFSF</sequence>
<comment type="caution">
    <text evidence="1">The sequence shown here is derived from an EMBL/GenBank/DDBJ whole genome shotgun (WGS) entry which is preliminary data.</text>
</comment>
<keyword evidence="2" id="KW-1185">Reference proteome</keyword>
<dbReference type="EMBL" id="JACBKZ010000014">
    <property type="protein sequence ID" value="KAF5934183.1"/>
    <property type="molecule type" value="Genomic_DNA"/>
</dbReference>
<proteinExistence type="predicted"/>
<reference evidence="1 2" key="2">
    <citation type="submission" date="2020-07" db="EMBL/GenBank/DDBJ databases">
        <title>Genome assembly of wild tea tree DASZ reveals pedigree and selection history of tea varieties.</title>
        <authorList>
            <person name="Zhang W."/>
        </authorList>
    </citation>
    <scope>NUCLEOTIDE SEQUENCE [LARGE SCALE GENOMIC DNA]</scope>
    <source>
        <strain evidence="2">cv. G240</strain>
        <tissue evidence="1">Leaf</tissue>
    </source>
</reference>
<evidence type="ECO:0000313" key="2">
    <source>
        <dbReference type="Proteomes" id="UP000593564"/>
    </source>
</evidence>
<dbReference type="Proteomes" id="UP000593564">
    <property type="component" value="Unassembled WGS sequence"/>
</dbReference>